<proteinExistence type="predicted"/>
<reference evidence="2" key="1">
    <citation type="submission" date="2020-03" db="EMBL/GenBank/DDBJ databases">
        <authorList>
            <person name="He L."/>
        </authorList>
    </citation>
    <scope>NUCLEOTIDE SEQUENCE</scope>
    <source>
        <strain evidence="2">CkLH20</strain>
    </source>
</reference>
<dbReference type="GeneID" id="62162614"/>
<feature type="transmembrane region" description="Helical" evidence="1">
    <location>
        <begin position="416"/>
        <end position="435"/>
    </location>
</feature>
<name>A0A9P6I6B2_9PEZI</name>
<dbReference type="AlphaFoldDB" id="A0A9P6I6B2"/>
<protein>
    <submittedName>
        <fullName evidence="2">Uncharacterized protein</fullName>
    </submittedName>
</protein>
<dbReference type="EMBL" id="JAATWM020000020">
    <property type="protein sequence ID" value="KAF9875891.1"/>
    <property type="molecule type" value="Genomic_DNA"/>
</dbReference>
<organism evidence="2 3">
    <name type="scientific">Colletotrichum karsti</name>
    <dbReference type="NCBI Taxonomy" id="1095194"/>
    <lineage>
        <taxon>Eukaryota</taxon>
        <taxon>Fungi</taxon>
        <taxon>Dikarya</taxon>
        <taxon>Ascomycota</taxon>
        <taxon>Pezizomycotina</taxon>
        <taxon>Sordariomycetes</taxon>
        <taxon>Hypocreomycetidae</taxon>
        <taxon>Glomerellales</taxon>
        <taxon>Glomerellaceae</taxon>
        <taxon>Colletotrichum</taxon>
        <taxon>Colletotrichum boninense species complex</taxon>
    </lineage>
</organism>
<gene>
    <name evidence="2" type="ORF">CkaCkLH20_06823</name>
</gene>
<dbReference type="Proteomes" id="UP000781932">
    <property type="component" value="Unassembled WGS sequence"/>
</dbReference>
<sequence>MHKKDVDAPFRRLILMEDVDPRFAELISVELNIPPEFWIAHCSERFRLRVLNDMLQEEGRSTYWKAPVPQTRQGPYPMAIQPNCVELGSFDRVSTRMNPEIPIFYFNSLVSFWGQKHKNGWTVAILVDPHKSRLRLIREQNSDPLSQSPSLPFNSQPRVDLSDFTWQGNSRALPSRPDAPVPELLHSCVLYDVLVKAYDGKWGAMSHHGDPFDATTVVRNLIFSIWNNSTSDYSNAMLDGWNLKEDLWNSAGFIRVLEQLRKSTVFNFDEFHYKAMSSDLRLIAHQKQSLRELKRSLLASNPGEVDQIPSASAIDNAQNEVAGSCAQVEFETRRWLRIDETLKATEDVLRQIMESFSRRAELQNSFYSHQQAQAADRQARSAGQLTKIATVAVPMSVASAVFSMGGEFAIGERLFAVYWAVSAPVTALLILWLIFSDSISKQWENFQKKLTLGFKKHFPIAWKKKEGDATGQ</sequence>
<reference evidence="2" key="2">
    <citation type="submission" date="2020-11" db="EMBL/GenBank/DDBJ databases">
        <title>Whole genome sequencing of Colletotrichum sp.</title>
        <authorList>
            <person name="Li H."/>
        </authorList>
    </citation>
    <scope>NUCLEOTIDE SEQUENCE</scope>
    <source>
        <strain evidence="2">CkLH20</strain>
    </source>
</reference>
<dbReference type="RefSeq" id="XP_038745352.1">
    <property type="nucleotide sequence ID" value="XM_038889540.1"/>
</dbReference>
<keyword evidence="1" id="KW-1133">Transmembrane helix</keyword>
<keyword evidence="1" id="KW-0472">Membrane</keyword>
<evidence type="ECO:0000313" key="3">
    <source>
        <dbReference type="Proteomes" id="UP000781932"/>
    </source>
</evidence>
<evidence type="ECO:0000256" key="1">
    <source>
        <dbReference type="SAM" id="Phobius"/>
    </source>
</evidence>
<keyword evidence="1" id="KW-0812">Transmembrane</keyword>
<dbReference type="OrthoDB" id="4851038at2759"/>
<evidence type="ECO:0000313" key="2">
    <source>
        <dbReference type="EMBL" id="KAF9875891.1"/>
    </source>
</evidence>
<keyword evidence="3" id="KW-1185">Reference proteome</keyword>
<comment type="caution">
    <text evidence="2">The sequence shown here is derived from an EMBL/GenBank/DDBJ whole genome shotgun (WGS) entry which is preliminary data.</text>
</comment>
<accession>A0A9P6I6B2</accession>